<evidence type="ECO:0000256" key="6">
    <source>
        <dbReference type="ARBA" id="ARBA00023157"/>
    </source>
</evidence>
<dbReference type="AlphaFoldDB" id="A0AAN6TBK0"/>
<evidence type="ECO:0000256" key="13">
    <source>
        <dbReference type="PIRSR" id="PIRSR601382-3"/>
    </source>
</evidence>
<dbReference type="PANTHER" id="PTHR11742">
    <property type="entry name" value="MANNOSYL-OLIGOSACCHARIDE ALPHA-1,2-MANNOSIDASE-RELATED"/>
    <property type="match status" value="1"/>
</dbReference>
<comment type="caution">
    <text evidence="16">The sequence shown here is derived from an EMBL/GenBank/DDBJ whole genome shotgun (WGS) entry which is preliminary data.</text>
</comment>
<evidence type="ECO:0000256" key="11">
    <source>
        <dbReference type="PIRSR" id="PIRSR601382-1"/>
    </source>
</evidence>
<accession>A0AAN6TBK0</accession>
<evidence type="ECO:0000256" key="9">
    <source>
        <dbReference type="ARBA" id="ARBA00047669"/>
    </source>
</evidence>
<dbReference type="EMBL" id="MU853346">
    <property type="protein sequence ID" value="KAK4111316.1"/>
    <property type="molecule type" value="Genomic_DNA"/>
</dbReference>
<keyword evidence="17" id="KW-1185">Reference proteome</keyword>
<dbReference type="GO" id="GO:0036503">
    <property type="term" value="P:ERAD pathway"/>
    <property type="evidence" value="ECO:0007669"/>
    <property type="project" value="UniProtKB-ARBA"/>
</dbReference>
<comment type="similarity">
    <text evidence="3 14">Belongs to the glycosyl hydrolase 47 family.</text>
</comment>
<dbReference type="InterPro" id="IPR001382">
    <property type="entry name" value="Glyco_hydro_47"/>
</dbReference>
<keyword evidence="8 14" id="KW-0326">Glycosidase</keyword>
<feature type="active site" evidence="11">
    <location>
        <position position="262"/>
    </location>
</feature>
<dbReference type="PRINTS" id="PR00747">
    <property type="entry name" value="GLYHDRLASE47"/>
</dbReference>
<sequence length="529" mass="58788">MYVLGLGGLILGVLDFVAAAPHRPRAPQYVVNQDRADAVKQAFQTSWDGYYLYAFPHDSLRPVSDGYADDRNGWGASAVDALSTALVMGNWPVVRQILEFIPEINFDNTTTEVSLFETTIRYLGGLLSAYDLLTGPLDGQINETVQVEAILKQAKRLADNLKVAFDTPSGVPDNGLFFNPPRKSGSTTNGIATIGTLVLEWTRLSDLTDDVEYGRLAQKAESYLLHPQPPLGEPFPGLLGSDVNLTTGLFVNGNGGWGGGTDSFYEYLIKMFLYDPDRFGEYRDRWITAADSSIKYLVSHPTTRPDLTFLAMWRNQTLHFVSEHLACFNGGNFILGGLVLDEPSYIELGLALTEGCRATYSSTATKIGPEAFRWQDLSRAPEDVTHNPPPPAGQQRFYDVAGFWITNGGYVLRPEVIESYYYAYRATGDPKYQEWAWEAFVAVNETCRIGSGYSGVRDVNQQGGGGFFDFQESFWFAEVLKYSYLIHAEDAPWQVKSDHTNQFVYNTEAHPVRLAKGREGGRARRSGIV</sequence>
<dbReference type="GO" id="GO:0005975">
    <property type="term" value="P:carbohydrate metabolic process"/>
    <property type="evidence" value="ECO:0007669"/>
    <property type="project" value="InterPro"/>
</dbReference>
<feature type="disulfide bond" evidence="13">
    <location>
        <begin position="327"/>
        <end position="356"/>
    </location>
</feature>
<evidence type="ECO:0000256" key="5">
    <source>
        <dbReference type="ARBA" id="ARBA00022801"/>
    </source>
</evidence>
<dbReference type="PANTHER" id="PTHR11742:SF101">
    <property type="entry name" value="MANNOSYL-OLIGOSACCHARIDE ALPHA-1,2-MANNOSIDASE 1B"/>
    <property type="match status" value="1"/>
</dbReference>
<dbReference type="GeneID" id="89939531"/>
<dbReference type="Proteomes" id="UP001302812">
    <property type="component" value="Unassembled WGS sequence"/>
</dbReference>
<dbReference type="InterPro" id="IPR012341">
    <property type="entry name" value="6hp_glycosidase-like_sf"/>
</dbReference>
<comment type="catalytic activity">
    <reaction evidence="9">
        <text>N(4)-(alpha-D-Man-(1-&gt;2)-alpha-D-Man-(1-&gt;2)-alpha-D-Man-(1-&gt;3)-[alpha-D-Man-(1-&gt;3)-[alpha-D-Man-(1-&gt;2)-alpha-D-Man-(1-&gt;6)]-alpha-D-Man-(1-&gt;6)]-beta-D-Man-(1-&gt;4)-beta-D-GlcNAc-(1-&gt;4)-beta-D-GlcNAc)-L-asparaginyl-[protein] (N-glucan mannose isomer 8A1,2,3B1,3) + 3 H2O = N(4)-(alpha-D-Man-(1-&gt;3)-[alpha-D-Man-(1-&gt;3)-[alpha-D-Man-(1-&gt;6)]-alpha-D-Man-(1-&gt;6)]-beta-D-Man-(1-&gt;4)-beta-D-GlcNAc-(1-&gt;4)-beta-D-GlcNAc)-L-asparaginyl-[protein] (N-glucan mannose isomer 5A1,2) + 3 beta-D-mannose</text>
        <dbReference type="Rhea" id="RHEA:56028"/>
        <dbReference type="Rhea" id="RHEA-COMP:14358"/>
        <dbReference type="Rhea" id="RHEA-COMP:14367"/>
        <dbReference type="ChEBI" id="CHEBI:15377"/>
        <dbReference type="ChEBI" id="CHEBI:28563"/>
        <dbReference type="ChEBI" id="CHEBI:59087"/>
        <dbReference type="ChEBI" id="CHEBI:60628"/>
        <dbReference type="EC" id="3.2.1.113"/>
    </reaction>
</comment>
<evidence type="ECO:0000256" key="4">
    <source>
        <dbReference type="ARBA" id="ARBA00022729"/>
    </source>
</evidence>
<evidence type="ECO:0000256" key="10">
    <source>
        <dbReference type="ARBA" id="ARBA00048605"/>
    </source>
</evidence>
<dbReference type="GO" id="GO:0005509">
    <property type="term" value="F:calcium ion binding"/>
    <property type="evidence" value="ECO:0007669"/>
    <property type="project" value="InterPro"/>
</dbReference>
<organism evidence="16 17">
    <name type="scientific">Canariomyces notabilis</name>
    <dbReference type="NCBI Taxonomy" id="2074819"/>
    <lineage>
        <taxon>Eukaryota</taxon>
        <taxon>Fungi</taxon>
        <taxon>Dikarya</taxon>
        <taxon>Ascomycota</taxon>
        <taxon>Pezizomycotina</taxon>
        <taxon>Sordariomycetes</taxon>
        <taxon>Sordariomycetidae</taxon>
        <taxon>Sordariales</taxon>
        <taxon>Chaetomiaceae</taxon>
        <taxon>Canariomyces</taxon>
    </lineage>
</organism>
<evidence type="ECO:0000256" key="8">
    <source>
        <dbReference type="ARBA" id="ARBA00023295"/>
    </source>
</evidence>
<dbReference type="GO" id="GO:0004571">
    <property type="term" value="F:mannosyl-oligosaccharide 1,2-alpha-mannosidase activity"/>
    <property type="evidence" value="ECO:0007669"/>
    <property type="project" value="UniProtKB-EC"/>
</dbReference>
<feature type="signal peptide" evidence="15">
    <location>
        <begin position="1"/>
        <end position="19"/>
    </location>
</feature>
<keyword evidence="7" id="KW-0325">Glycoprotein</keyword>
<evidence type="ECO:0000256" key="2">
    <source>
        <dbReference type="ARBA" id="ARBA00004922"/>
    </source>
</evidence>
<evidence type="ECO:0000313" key="17">
    <source>
        <dbReference type="Proteomes" id="UP001302812"/>
    </source>
</evidence>
<keyword evidence="12" id="KW-0106">Calcium</keyword>
<dbReference type="InterPro" id="IPR050749">
    <property type="entry name" value="Glycosyl_Hydrolase_47"/>
</dbReference>
<feature type="binding site" evidence="12">
    <location>
        <position position="507"/>
    </location>
    <ligand>
        <name>Ca(2+)</name>
        <dbReference type="ChEBI" id="CHEBI:29108"/>
    </ligand>
</feature>
<dbReference type="FunFam" id="1.50.10.10:FF:000047">
    <property type="entry name" value="Mannosyl-oligosaccharide alpha-1,2-mannosidase"/>
    <property type="match status" value="1"/>
</dbReference>
<reference evidence="16" key="2">
    <citation type="submission" date="2023-05" db="EMBL/GenBank/DDBJ databases">
        <authorList>
            <consortium name="Lawrence Berkeley National Laboratory"/>
            <person name="Steindorff A."/>
            <person name="Hensen N."/>
            <person name="Bonometti L."/>
            <person name="Westerberg I."/>
            <person name="Brannstrom I.O."/>
            <person name="Guillou S."/>
            <person name="Cros-Aarteil S."/>
            <person name="Calhoun S."/>
            <person name="Haridas S."/>
            <person name="Kuo A."/>
            <person name="Mondo S."/>
            <person name="Pangilinan J."/>
            <person name="Riley R."/>
            <person name="Labutti K."/>
            <person name="Andreopoulos B."/>
            <person name="Lipzen A."/>
            <person name="Chen C."/>
            <person name="Yanf M."/>
            <person name="Daum C."/>
            <person name="Ng V."/>
            <person name="Clum A."/>
            <person name="Ohm R."/>
            <person name="Martin F."/>
            <person name="Silar P."/>
            <person name="Natvig D."/>
            <person name="Lalanne C."/>
            <person name="Gautier V."/>
            <person name="Ament-Velasquez S.L."/>
            <person name="Kruys A."/>
            <person name="Hutchinson M.I."/>
            <person name="Powell A.J."/>
            <person name="Barry K."/>
            <person name="Miller A.N."/>
            <person name="Grigoriev I.V."/>
            <person name="Debuchy R."/>
            <person name="Gladieux P."/>
            <person name="Thoren M.H."/>
            <person name="Johannesson H."/>
        </authorList>
    </citation>
    <scope>NUCLEOTIDE SEQUENCE</scope>
    <source>
        <strain evidence="16">CBS 508.74</strain>
    </source>
</reference>
<evidence type="ECO:0000256" key="12">
    <source>
        <dbReference type="PIRSR" id="PIRSR601382-2"/>
    </source>
</evidence>
<feature type="active site" description="Proton donor" evidence="11">
    <location>
        <position position="117"/>
    </location>
</feature>
<proteinExistence type="inferred from homology"/>
<dbReference type="GO" id="GO:0016020">
    <property type="term" value="C:membrane"/>
    <property type="evidence" value="ECO:0007669"/>
    <property type="project" value="InterPro"/>
</dbReference>
<dbReference type="GO" id="GO:0005783">
    <property type="term" value="C:endoplasmic reticulum"/>
    <property type="evidence" value="ECO:0007669"/>
    <property type="project" value="TreeGrafter"/>
</dbReference>
<dbReference type="Pfam" id="PF01532">
    <property type="entry name" value="Glyco_hydro_47"/>
    <property type="match status" value="1"/>
</dbReference>
<protein>
    <recommendedName>
        <fullName evidence="14">alpha-1,2-Mannosidase</fullName>
        <ecNumber evidence="14">3.2.1.-</ecNumber>
    </recommendedName>
</protein>
<dbReference type="Gene3D" id="1.50.10.10">
    <property type="match status" value="1"/>
</dbReference>
<comment type="cofactor">
    <cofactor evidence="1 12">
        <name>Ca(2+)</name>
        <dbReference type="ChEBI" id="CHEBI:29108"/>
    </cofactor>
</comment>
<comment type="pathway">
    <text evidence="2">Protein modification; protein glycosylation.</text>
</comment>
<keyword evidence="12" id="KW-0479">Metal-binding</keyword>
<keyword evidence="4 15" id="KW-0732">Signal</keyword>
<dbReference type="RefSeq" id="XP_064668886.1">
    <property type="nucleotide sequence ID" value="XM_064815406.1"/>
</dbReference>
<evidence type="ECO:0000313" key="16">
    <source>
        <dbReference type="EMBL" id="KAK4111316.1"/>
    </source>
</evidence>
<feature type="active site" evidence="11">
    <location>
        <position position="415"/>
    </location>
</feature>
<evidence type="ECO:0000256" key="15">
    <source>
        <dbReference type="SAM" id="SignalP"/>
    </source>
</evidence>
<keyword evidence="5 14" id="KW-0378">Hydrolase</keyword>
<feature type="active site" description="Proton donor" evidence="11">
    <location>
        <position position="370"/>
    </location>
</feature>
<feature type="chain" id="PRO_5042815728" description="alpha-1,2-Mannosidase" evidence="15">
    <location>
        <begin position="20"/>
        <end position="529"/>
    </location>
</feature>
<dbReference type="EC" id="3.2.1.-" evidence="14"/>
<gene>
    <name evidence="16" type="ORF">N656DRAFT_780564</name>
</gene>
<evidence type="ECO:0000256" key="1">
    <source>
        <dbReference type="ARBA" id="ARBA00001913"/>
    </source>
</evidence>
<evidence type="ECO:0000256" key="7">
    <source>
        <dbReference type="ARBA" id="ARBA00023180"/>
    </source>
</evidence>
<dbReference type="SUPFAM" id="SSF48225">
    <property type="entry name" value="Seven-hairpin glycosidases"/>
    <property type="match status" value="1"/>
</dbReference>
<name>A0AAN6TBK0_9PEZI</name>
<comment type="catalytic activity">
    <reaction evidence="10">
        <text>N(4)-(alpha-D-Man-(1-&gt;2)-alpha-D-Man-(1-&gt;2)-alpha-D-Man-(1-&gt;3)-[alpha-D-Man-(1-&gt;2)-alpha-D-Man-(1-&gt;3)-[alpha-D-Man-(1-&gt;2)-alpha-D-Man-(1-&gt;6)]-alpha-D-Man-(1-&gt;6)]-beta-D-Man-(1-&gt;4)-beta-D-GlcNAc-(1-&gt;4)-beta-D-GlcNAc)-L-asparaginyl-[protein] (N-glucan mannose isomer 9A1,2,3B1,2,3) + 4 H2O = N(4)-(alpha-D-Man-(1-&gt;3)-[alpha-D-Man-(1-&gt;3)-[alpha-D-Man-(1-&gt;6)]-alpha-D-Man-(1-&gt;6)]-beta-D-Man-(1-&gt;4)-beta-D-GlcNAc-(1-&gt;4)-beta-D-GlcNAc)-L-asparaginyl-[protein] (N-glucan mannose isomer 5A1,2) + 4 beta-D-mannose</text>
        <dbReference type="Rhea" id="RHEA:56008"/>
        <dbReference type="Rhea" id="RHEA-COMP:14356"/>
        <dbReference type="Rhea" id="RHEA-COMP:14367"/>
        <dbReference type="ChEBI" id="CHEBI:15377"/>
        <dbReference type="ChEBI" id="CHEBI:28563"/>
        <dbReference type="ChEBI" id="CHEBI:59087"/>
        <dbReference type="ChEBI" id="CHEBI:139493"/>
        <dbReference type="EC" id="3.2.1.113"/>
    </reaction>
</comment>
<dbReference type="InterPro" id="IPR036026">
    <property type="entry name" value="Seven-hairpin_glycosidases"/>
</dbReference>
<evidence type="ECO:0000256" key="14">
    <source>
        <dbReference type="RuleBase" id="RU361193"/>
    </source>
</evidence>
<evidence type="ECO:0000256" key="3">
    <source>
        <dbReference type="ARBA" id="ARBA00007658"/>
    </source>
</evidence>
<reference evidence="16" key="1">
    <citation type="journal article" date="2023" name="Mol. Phylogenet. Evol.">
        <title>Genome-scale phylogeny and comparative genomics of the fungal order Sordariales.</title>
        <authorList>
            <person name="Hensen N."/>
            <person name="Bonometti L."/>
            <person name="Westerberg I."/>
            <person name="Brannstrom I.O."/>
            <person name="Guillou S."/>
            <person name="Cros-Aarteil S."/>
            <person name="Calhoun S."/>
            <person name="Haridas S."/>
            <person name="Kuo A."/>
            <person name="Mondo S."/>
            <person name="Pangilinan J."/>
            <person name="Riley R."/>
            <person name="LaButti K."/>
            <person name="Andreopoulos B."/>
            <person name="Lipzen A."/>
            <person name="Chen C."/>
            <person name="Yan M."/>
            <person name="Daum C."/>
            <person name="Ng V."/>
            <person name="Clum A."/>
            <person name="Steindorff A."/>
            <person name="Ohm R.A."/>
            <person name="Martin F."/>
            <person name="Silar P."/>
            <person name="Natvig D.O."/>
            <person name="Lalanne C."/>
            <person name="Gautier V."/>
            <person name="Ament-Velasquez S.L."/>
            <person name="Kruys A."/>
            <person name="Hutchinson M.I."/>
            <person name="Powell A.J."/>
            <person name="Barry K."/>
            <person name="Miller A.N."/>
            <person name="Grigoriev I.V."/>
            <person name="Debuchy R."/>
            <person name="Gladieux P."/>
            <person name="Hiltunen Thoren M."/>
            <person name="Johannesson H."/>
        </authorList>
    </citation>
    <scope>NUCLEOTIDE SEQUENCE</scope>
    <source>
        <strain evidence="16">CBS 508.74</strain>
    </source>
</reference>
<keyword evidence="6 13" id="KW-1015">Disulfide bond</keyword>